<dbReference type="AlphaFoldDB" id="A0AAD4H5J6"/>
<accession>A0AAD4H5J6</accession>
<feature type="transmembrane region" description="Helical" evidence="2">
    <location>
        <begin position="142"/>
        <end position="159"/>
    </location>
</feature>
<feature type="region of interest" description="Disordered" evidence="1">
    <location>
        <begin position="408"/>
        <end position="432"/>
    </location>
</feature>
<organism evidence="3 4">
    <name type="scientific">Linnemannia exigua</name>
    <dbReference type="NCBI Taxonomy" id="604196"/>
    <lineage>
        <taxon>Eukaryota</taxon>
        <taxon>Fungi</taxon>
        <taxon>Fungi incertae sedis</taxon>
        <taxon>Mucoromycota</taxon>
        <taxon>Mortierellomycotina</taxon>
        <taxon>Mortierellomycetes</taxon>
        <taxon>Mortierellales</taxon>
        <taxon>Mortierellaceae</taxon>
        <taxon>Linnemannia</taxon>
    </lineage>
</organism>
<feature type="transmembrane region" description="Helical" evidence="2">
    <location>
        <begin position="271"/>
        <end position="289"/>
    </location>
</feature>
<keyword evidence="2" id="KW-0472">Membrane</keyword>
<reference evidence="3" key="1">
    <citation type="journal article" date="2020" name="Fungal Divers.">
        <title>Resolving the Mortierellaceae phylogeny through synthesis of multi-gene phylogenetics and phylogenomics.</title>
        <authorList>
            <person name="Vandepol N."/>
            <person name="Liber J."/>
            <person name="Desiro A."/>
            <person name="Na H."/>
            <person name="Kennedy M."/>
            <person name="Barry K."/>
            <person name="Grigoriev I.V."/>
            <person name="Miller A.N."/>
            <person name="O'Donnell K."/>
            <person name="Stajich J.E."/>
            <person name="Bonito G."/>
        </authorList>
    </citation>
    <scope>NUCLEOTIDE SEQUENCE</scope>
    <source>
        <strain evidence="3">NRRL 28262</strain>
    </source>
</reference>
<dbReference type="EMBL" id="JAAAIL010000792">
    <property type="protein sequence ID" value="KAG0273148.1"/>
    <property type="molecule type" value="Genomic_DNA"/>
</dbReference>
<sequence length="432" mass="48318">MDVTWLVDCDWRVDITSCRSEHEKYAIKAVLILCVCCYVVLAFVGYGILWARNRYRLTPPGPIIDFHHPDGGIRPKPIESFCAFSIAGLLVRSLSIFFVIIDAFPNSTTVQELIFSMLGMLRDRRLSVPGDNLKIRVPRPRVINCVFFFLLFGPFLLDLPSVISSGTFLSRSEYTNTNIAIAVHFLTLGGVILIATAIFYFTLNQLTNAIAEYTVPSELTLVHIGVTATSPDGTGGQTFTLSPLPESEKEDEDGWDTSLAKVRHRLVSIRNAGTVMLLFYVLIYIIYGITRPLIHQNIAWNVFFCICFNLDPGTPTIYAYFIFSIIHQANSGPPSLRQVYSIPKPPVIHIPSSRPARPLSDSFLFDLHRSPSDGSRIDPSLWSPTKASRNRSYDLFHLDLEQALQENHDPSPITVPSSAVLKTNQSRPLTLA</sequence>
<evidence type="ECO:0000313" key="4">
    <source>
        <dbReference type="Proteomes" id="UP001194580"/>
    </source>
</evidence>
<keyword evidence="2" id="KW-1133">Transmembrane helix</keyword>
<keyword evidence="2" id="KW-0812">Transmembrane</keyword>
<comment type="caution">
    <text evidence="3">The sequence shown here is derived from an EMBL/GenBank/DDBJ whole genome shotgun (WGS) entry which is preliminary data.</text>
</comment>
<proteinExistence type="predicted"/>
<evidence type="ECO:0000313" key="3">
    <source>
        <dbReference type="EMBL" id="KAG0273148.1"/>
    </source>
</evidence>
<dbReference type="Proteomes" id="UP001194580">
    <property type="component" value="Unassembled WGS sequence"/>
</dbReference>
<evidence type="ECO:0000256" key="2">
    <source>
        <dbReference type="SAM" id="Phobius"/>
    </source>
</evidence>
<feature type="compositionally biased region" description="Polar residues" evidence="1">
    <location>
        <begin position="414"/>
        <end position="432"/>
    </location>
</feature>
<feature type="transmembrane region" description="Helical" evidence="2">
    <location>
        <begin position="179"/>
        <end position="203"/>
    </location>
</feature>
<feature type="transmembrane region" description="Helical" evidence="2">
    <location>
        <begin position="29"/>
        <end position="51"/>
    </location>
</feature>
<evidence type="ECO:0000256" key="1">
    <source>
        <dbReference type="SAM" id="MobiDB-lite"/>
    </source>
</evidence>
<keyword evidence="4" id="KW-1185">Reference proteome</keyword>
<gene>
    <name evidence="3" type="ORF">BGZ95_011030</name>
</gene>
<name>A0AAD4H5J6_9FUNG</name>
<protein>
    <submittedName>
        <fullName evidence="3">Uncharacterized protein</fullName>
    </submittedName>
</protein>